<comment type="caution">
    <text evidence="2">The sequence shown here is derived from an EMBL/GenBank/DDBJ whole genome shotgun (WGS) entry which is preliminary data.</text>
</comment>
<reference evidence="2" key="1">
    <citation type="submission" date="2016-10" db="EMBL/GenBank/DDBJ databases">
        <authorList>
            <person name="Benchimol M."/>
            <person name="Almeida L.G."/>
            <person name="Vasconcelos A.T."/>
            <person name="Perreira-Neves A."/>
            <person name="Rosa I.A."/>
            <person name="Tasca T."/>
            <person name="Bogo M.R."/>
            <person name="de Souza W."/>
        </authorList>
    </citation>
    <scope>NUCLEOTIDE SEQUENCE [LARGE SCALE GENOMIC DNA]</scope>
    <source>
        <strain evidence="2">K</strain>
    </source>
</reference>
<dbReference type="PROSITE" id="PS50011">
    <property type="entry name" value="PROTEIN_KINASE_DOM"/>
    <property type="match status" value="1"/>
</dbReference>
<dbReference type="SUPFAM" id="SSF56112">
    <property type="entry name" value="Protein kinase-like (PK-like)"/>
    <property type="match status" value="1"/>
</dbReference>
<dbReference type="GeneID" id="94834969"/>
<evidence type="ECO:0000313" key="2">
    <source>
        <dbReference type="EMBL" id="OHT11875.1"/>
    </source>
</evidence>
<dbReference type="PROSITE" id="PS00108">
    <property type="entry name" value="PROTEIN_KINASE_ST"/>
    <property type="match status" value="1"/>
</dbReference>
<organism evidence="2 3">
    <name type="scientific">Tritrichomonas foetus</name>
    <dbReference type="NCBI Taxonomy" id="1144522"/>
    <lineage>
        <taxon>Eukaryota</taxon>
        <taxon>Metamonada</taxon>
        <taxon>Parabasalia</taxon>
        <taxon>Tritrichomonadida</taxon>
        <taxon>Tritrichomonadidae</taxon>
        <taxon>Tritrichomonas</taxon>
    </lineage>
</organism>
<dbReference type="RefSeq" id="XP_068365011.1">
    <property type="nucleotide sequence ID" value="XM_068500265.1"/>
</dbReference>
<dbReference type="OrthoDB" id="40902at2759"/>
<dbReference type="Gene3D" id="1.10.510.10">
    <property type="entry name" value="Transferase(Phosphotransferase) domain 1"/>
    <property type="match status" value="1"/>
</dbReference>
<dbReference type="GO" id="GO:0004672">
    <property type="term" value="F:protein kinase activity"/>
    <property type="evidence" value="ECO:0007669"/>
    <property type="project" value="InterPro"/>
</dbReference>
<feature type="domain" description="Protein kinase" evidence="1">
    <location>
        <begin position="54"/>
        <end position="317"/>
    </location>
</feature>
<evidence type="ECO:0000313" key="3">
    <source>
        <dbReference type="Proteomes" id="UP000179807"/>
    </source>
</evidence>
<dbReference type="Proteomes" id="UP000179807">
    <property type="component" value="Unassembled WGS sequence"/>
</dbReference>
<evidence type="ECO:0000259" key="1">
    <source>
        <dbReference type="PROSITE" id="PS50011"/>
    </source>
</evidence>
<dbReference type="GO" id="GO:0005524">
    <property type="term" value="F:ATP binding"/>
    <property type="evidence" value="ECO:0007669"/>
    <property type="project" value="InterPro"/>
</dbReference>
<dbReference type="PANTHER" id="PTHR24347">
    <property type="entry name" value="SERINE/THREONINE-PROTEIN KINASE"/>
    <property type="match status" value="1"/>
</dbReference>
<keyword evidence="2" id="KW-0418">Kinase</keyword>
<dbReference type="Pfam" id="PF00069">
    <property type="entry name" value="Pkinase"/>
    <property type="match status" value="1"/>
</dbReference>
<proteinExistence type="predicted"/>
<gene>
    <name evidence="2" type="ORF">TRFO_18572</name>
</gene>
<dbReference type="InterPro" id="IPR011009">
    <property type="entry name" value="Kinase-like_dom_sf"/>
</dbReference>
<keyword evidence="2" id="KW-0808">Transferase</keyword>
<protein>
    <submittedName>
        <fullName evidence="2">CAMK family protein kinase</fullName>
    </submittedName>
</protein>
<name>A0A1J4KKX1_9EUKA</name>
<accession>A0A1J4KKX1</accession>
<dbReference type="VEuPathDB" id="TrichDB:TRFO_18572"/>
<sequence length="348" mass="39730">MISKICQCQNTFELEVILKVNYSIVHVKNVNIGDRLSQITHPNMDPNKCAEPDIRVGMHIGHYVVGNLLQSTRNSFVFYADNTDSGKKLVLKLIRKQNVSVDLYEQETYNMTLFSHPNLMSGFDPFDTERFRGYFMEYADMGDLLDFLLDNPRFEENYARQIANQMIQSIYFLHAQGFVHRDIKPENFFLKADGVVPLVMLADFGYTKQLSEGELFPGNSPLGSAPYMAPEILSWQPYGAPVDMWAFGVSLFCLLTKRTPFPDPRDRSFVNCVVTGNYIRELLDDCSDLAKDLIDRCLTVDPSARITAYEALSHPWFMQSLEANAKEQISFCDAVFNDADEFDEGMAF</sequence>
<keyword evidence="3" id="KW-1185">Reference proteome</keyword>
<dbReference type="EMBL" id="MLAK01000577">
    <property type="protein sequence ID" value="OHT11875.1"/>
    <property type="molecule type" value="Genomic_DNA"/>
</dbReference>
<dbReference type="SMART" id="SM00220">
    <property type="entry name" value="S_TKc"/>
    <property type="match status" value="1"/>
</dbReference>
<dbReference type="AlphaFoldDB" id="A0A1J4KKX1"/>
<dbReference type="InterPro" id="IPR008271">
    <property type="entry name" value="Ser/Thr_kinase_AS"/>
</dbReference>
<dbReference type="InterPro" id="IPR000719">
    <property type="entry name" value="Prot_kinase_dom"/>
</dbReference>